<feature type="transmembrane region" description="Helical" evidence="1">
    <location>
        <begin position="89"/>
        <end position="112"/>
    </location>
</feature>
<name>A0ABY4B7K1_9BACT</name>
<proteinExistence type="predicted"/>
<keyword evidence="1" id="KW-1133">Transmembrane helix</keyword>
<evidence type="ECO:0000313" key="3">
    <source>
        <dbReference type="Proteomes" id="UP000831390"/>
    </source>
</evidence>
<keyword evidence="1" id="KW-0472">Membrane</keyword>
<organism evidence="2 3">
    <name type="scientific">Hymenobacter monticola</name>
    <dbReference type="NCBI Taxonomy" id="1705399"/>
    <lineage>
        <taxon>Bacteria</taxon>
        <taxon>Pseudomonadati</taxon>
        <taxon>Bacteroidota</taxon>
        <taxon>Cytophagia</taxon>
        <taxon>Cytophagales</taxon>
        <taxon>Hymenobacteraceae</taxon>
        <taxon>Hymenobacter</taxon>
    </lineage>
</organism>
<feature type="transmembrane region" description="Helical" evidence="1">
    <location>
        <begin position="58"/>
        <end position="77"/>
    </location>
</feature>
<feature type="transmembrane region" description="Helical" evidence="1">
    <location>
        <begin position="137"/>
        <end position="157"/>
    </location>
</feature>
<evidence type="ECO:0000313" key="2">
    <source>
        <dbReference type="EMBL" id="UOE33676.1"/>
    </source>
</evidence>
<dbReference type="EMBL" id="CP094534">
    <property type="protein sequence ID" value="UOE33676.1"/>
    <property type="molecule type" value="Genomic_DNA"/>
</dbReference>
<gene>
    <name evidence="2" type="ORF">MTP16_21450</name>
</gene>
<evidence type="ECO:0000256" key="1">
    <source>
        <dbReference type="SAM" id="Phobius"/>
    </source>
</evidence>
<protein>
    <submittedName>
        <fullName evidence="2">DUF1772 domain-containing protein</fullName>
    </submittedName>
</protein>
<dbReference type="Proteomes" id="UP000831390">
    <property type="component" value="Chromosome"/>
</dbReference>
<dbReference type="RefSeq" id="WP_243513700.1">
    <property type="nucleotide sequence ID" value="NZ_CP094534.1"/>
</dbReference>
<sequence length="158" mass="17241">MTAFAESMLWLLVLNLGVAFGAGLYETRIVLPQWFSRSAIGFQVNDAAMRATDTGRQFWGMATTLPLTLLTLANLWLAGRAPAPVHGWWLAAALLTLLERLGTFGFFIPTAIKLMSEPGVAPAKASGLVGWWRRLNYGRLLLTLLAWLAALKALTLVA</sequence>
<keyword evidence="1" id="KW-0812">Transmembrane</keyword>
<keyword evidence="3" id="KW-1185">Reference proteome</keyword>
<accession>A0ABY4B7K1</accession>
<reference evidence="2 3" key="1">
    <citation type="submission" date="2022-03" db="EMBL/GenBank/DDBJ databases">
        <title>Hymenobactersp. isolated from the air.</title>
        <authorList>
            <person name="Won M."/>
            <person name="Kwon S.-W."/>
        </authorList>
    </citation>
    <scope>NUCLEOTIDE SEQUENCE [LARGE SCALE GENOMIC DNA]</scope>
    <source>
        <strain evidence="2 3">KACC 22596</strain>
    </source>
</reference>